<dbReference type="PROSITE" id="PS51375">
    <property type="entry name" value="PPR"/>
    <property type="match status" value="2"/>
</dbReference>
<organism evidence="1 2">
    <name type="scientific">Durusdinium trenchii</name>
    <dbReference type="NCBI Taxonomy" id="1381693"/>
    <lineage>
        <taxon>Eukaryota</taxon>
        <taxon>Sar</taxon>
        <taxon>Alveolata</taxon>
        <taxon>Dinophyceae</taxon>
        <taxon>Suessiales</taxon>
        <taxon>Symbiodiniaceae</taxon>
        <taxon>Durusdinium</taxon>
    </lineage>
</organism>
<dbReference type="EMBL" id="CAXAMM010008335">
    <property type="protein sequence ID" value="CAK9017046.1"/>
    <property type="molecule type" value="Genomic_DNA"/>
</dbReference>
<sequence length="504" mass="56743">MPCLLRNPFLLAAAGRRRVAMLASRSERLRRERKADEKVERFNRMMDLCASAEDLHGTERIFQRLVRDKQEPNDLSLALLVAASAEAREIVRAEMWLRRFMRAKLGEIRQHPRVTRSLIAAGARSMVEEEEDSSAVRRFSSLVATSKGDLDDTKLQKLEESFAAALKECQPMSSVTKHLYEELLQCLAGLGKKAQIQSRLQEMAKLGVPANTLTYGIIVNALRPTEQDLLFASQLFQQVEESGLMPSLPLFNAMLKVCARAADLDRAKSWFQKIYDASLQPNILSFNNLLGACTMFGSVSEARAVLERMTKAQVSPDSFSYLWMIKVSGRRGGKAAEACLEEARHQELKLDTGMYNAVFRAYLAEEETPETPKNVKRLFEQMELDEIRADGMSLSSLAYAYAMQNEVERAEDLIFQARRESGRQRPEFFACLLFAYARKRGSRSRKAERAFRDLVDSGLAPTPAMLRYLRMAMPTEAEQLMAELGVSEKSVCVGGGEELVKPIA</sequence>
<dbReference type="PANTHER" id="PTHR47936:SF1">
    <property type="entry name" value="PENTATRICOPEPTIDE REPEAT-CONTAINING PROTEIN GUN1, CHLOROPLASTIC"/>
    <property type="match status" value="1"/>
</dbReference>
<dbReference type="Proteomes" id="UP001642464">
    <property type="component" value="Unassembled WGS sequence"/>
</dbReference>
<evidence type="ECO:0000313" key="2">
    <source>
        <dbReference type="Proteomes" id="UP001642464"/>
    </source>
</evidence>
<keyword evidence="2" id="KW-1185">Reference proteome</keyword>
<protein>
    <submittedName>
        <fullName evidence="1">Pentatricopeptide repeat-containing protein At5g61400</fullName>
    </submittedName>
</protein>
<comment type="caution">
    <text evidence="1">The sequence shown here is derived from an EMBL/GenBank/DDBJ whole genome shotgun (WGS) entry which is preliminary data.</text>
</comment>
<gene>
    <name evidence="1" type="ORF">SCF082_LOCUS13455</name>
</gene>
<reference evidence="1 2" key="1">
    <citation type="submission" date="2024-02" db="EMBL/GenBank/DDBJ databases">
        <authorList>
            <person name="Chen Y."/>
            <person name="Shah S."/>
            <person name="Dougan E. K."/>
            <person name="Thang M."/>
            <person name="Chan C."/>
        </authorList>
    </citation>
    <scope>NUCLEOTIDE SEQUENCE [LARGE SCALE GENOMIC DNA]</scope>
</reference>
<proteinExistence type="predicted"/>
<dbReference type="NCBIfam" id="TIGR00756">
    <property type="entry name" value="PPR"/>
    <property type="match status" value="1"/>
</dbReference>
<evidence type="ECO:0000313" key="1">
    <source>
        <dbReference type="EMBL" id="CAK9017046.1"/>
    </source>
</evidence>
<dbReference type="InterPro" id="IPR033443">
    <property type="entry name" value="PROP1-like_PPR_dom"/>
</dbReference>
<dbReference type="InterPro" id="IPR011990">
    <property type="entry name" value="TPR-like_helical_dom_sf"/>
</dbReference>
<dbReference type="Gene3D" id="1.25.40.10">
    <property type="entry name" value="Tetratricopeptide repeat domain"/>
    <property type="match status" value="2"/>
</dbReference>
<accession>A0ABP0JS19</accession>
<name>A0ABP0JS19_9DINO</name>
<dbReference type="PANTHER" id="PTHR47936">
    <property type="entry name" value="PPR_LONG DOMAIN-CONTAINING PROTEIN"/>
    <property type="match status" value="1"/>
</dbReference>
<dbReference type="InterPro" id="IPR002885">
    <property type="entry name" value="PPR_rpt"/>
</dbReference>
<dbReference type="Pfam" id="PF17177">
    <property type="entry name" value="PPR_long"/>
    <property type="match status" value="1"/>
</dbReference>